<dbReference type="Proteomes" id="UP000033096">
    <property type="component" value="Chromosome"/>
</dbReference>
<reference evidence="1 2" key="1">
    <citation type="submission" date="2014-07" db="EMBL/GenBank/DDBJ databases">
        <title>Methanogenic archaea and the global carbon cycle.</title>
        <authorList>
            <person name="Henriksen J.R."/>
            <person name="Luke J."/>
            <person name="Reinhart S."/>
            <person name="Benedict M.N."/>
            <person name="Youngblut N.D."/>
            <person name="Metcalf M.E."/>
            <person name="Whitaker R.J."/>
            <person name="Metcalf W.W."/>
        </authorList>
    </citation>
    <scope>NUCLEOTIDE SEQUENCE [LARGE SCALE GENOMIC DNA]</scope>
    <source>
        <strain evidence="1 2">Z-761</strain>
    </source>
</reference>
<accession>A0A0E3Q638</accession>
<dbReference type="RefSeq" id="WP_048120693.1">
    <property type="nucleotide sequence ID" value="NZ_CP009520.1"/>
</dbReference>
<organism evidence="1 2">
    <name type="scientific">Methanosarcina vacuolata Z-761</name>
    <dbReference type="NCBI Taxonomy" id="1434123"/>
    <lineage>
        <taxon>Archaea</taxon>
        <taxon>Methanobacteriati</taxon>
        <taxon>Methanobacteriota</taxon>
        <taxon>Stenosarchaea group</taxon>
        <taxon>Methanomicrobia</taxon>
        <taxon>Methanosarcinales</taxon>
        <taxon>Methanosarcinaceae</taxon>
        <taxon>Methanosarcina</taxon>
    </lineage>
</organism>
<dbReference type="PATRIC" id="fig|1434123.4.peg.2322"/>
<dbReference type="GeneID" id="24810372"/>
<dbReference type="KEGG" id="mvc:MSVAZ_1915"/>
<keyword evidence="2" id="KW-1185">Reference proteome</keyword>
<name>A0A0E3Q638_9EURY</name>
<dbReference type="EMBL" id="CP009520">
    <property type="protein sequence ID" value="AKB44184.1"/>
    <property type="molecule type" value="Genomic_DNA"/>
</dbReference>
<sequence>MQLIKKPEIDLVSEAQKEVARQKIEQKGRHTDKLKTYRCSKEFETTNFETLNPKMRFFITYSNSTLSGSTCKVERPVLSILQTAKKDFSGFNLQSTENVLQAVTGKATEHCSCPLTQRIGN</sequence>
<dbReference type="HOGENOM" id="CLU_161789_0_0_2"/>
<proteinExistence type="predicted"/>
<dbReference type="AlphaFoldDB" id="A0A0E3Q638"/>
<gene>
    <name evidence="1" type="ORF">MSVAZ_1915</name>
</gene>
<protein>
    <submittedName>
        <fullName evidence="1">Uncharacterized protein</fullName>
    </submittedName>
</protein>
<evidence type="ECO:0000313" key="2">
    <source>
        <dbReference type="Proteomes" id="UP000033096"/>
    </source>
</evidence>
<evidence type="ECO:0000313" key="1">
    <source>
        <dbReference type="EMBL" id="AKB44184.1"/>
    </source>
</evidence>